<gene>
    <name evidence="2" type="ORF">A4D02_14270</name>
</gene>
<proteinExistence type="predicted"/>
<keyword evidence="1" id="KW-1133">Transmembrane helix</keyword>
<comment type="caution">
    <text evidence="2">The sequence shown here is derived from an EMBL/GenBank/DDBJ whole genome shotgun (WGS) entry which is preliminary data.</text>
</comment>
<evidence type="ECO:0000256" key="1">
    <source>
        <dbReference type="SAM" id="Phobius"/>
    </source>
</evidence>
<protein>
    <recommendedName>
        <fullName evidence="4">ABC transporter permease</fullName>
    </recommendedName>
</protein>
<sequence length="264" mass="30294">MNDVFSLRRFGWLMRKIFLERTMQVLGTLLLCFTVTFIVYFMTRLLLGIEEAQNAAFLVGLTLGGSLMASIVFSYFNNNAVGVSFITLPASLLEKWLSGILIVGVLYFLLFLAFFRLIDLSFVLQYHHNLDHHAPYYKEQYEAVYLLSFSDFTAWGNYAMFFNFAGIMMLGSLFFNKAAFVKTALVICVVIVGTFLLNLLVISLLIKNTQTAFPFSIVWIWVGKYRAPIELSPETADKIKIIFRFVLPAILWSLSLLRLKEKEF</sequence>
<feature type="transmembrane region" description="Helical" evidence="1">
    <location>
        <begin position="184"/>
        <end position="206"/>
    </location>
</feature>
<keyword evidence="1" id="KW-0472">Membrane</keyword>
<name>A0ABX3NPM4_9BACT</name>
<dbReference type="RefSeq" id="WP_014221035.1">
    <property type="nucleotide sequence ID" value="NZ_LWBO01000055.1"/>
</dbReference>
<dbReference type="Proteomes" id="UP000192277">
    <property type="component" value="Unassembled WGS sequence"/>
</dbReference>
<evidence type="ECO:0008006" key="4">
    <source>
        <dbReference type="Google" id="ProtNLM"/>
    </source>
</evidence>
<organism evidence="2 3">
    <name type="scientific">Niastella koreensis</name>
    <dbReference type="NCBI Taxonomy" id="354356"/>
    <lineage>
        <taxon>Bacteria</taxon>
        <taxon>Pseudomonadati</taxon>
        <taxon>Bacteroidota</taxon>
        <taxon>Chitinophagia</taxon>
        <taxon>Chitinophagales</taxon>
        <taxon>Chitinophagaceae</taxon>
        <taxon>Niastella</taxon>
    </lineage>
</organism>
<dbReference type="EMBL" id="LWBO01000055">
    <property type="protein sequence ID" value="OQP41840.1"/>
    <property type="molecule type" value="Genomic_DNA"/>
</dbReference>
<evidence type="ECO:0000313" key="2">
    <source>
        <dbReference type="EMBL" id="OQP41840.1"/>
    </source>
</evidence>
<keyword evidence="1" id="KW-0812">Transmembrane</keyword>
<evidence type="ECO:0000313" key="3">
    <source>
        <dbReference type="Proteomes" id="UP000192277"/>
    </source>
</evidence>
<feature type="transmembrane region" description="Helical" evidence="1">
    <location>
        <begin position="21"/>
        <end position="43"/>
    </location>
</feature>
<reference evidence="2 3" key="1">
    <citation type="submission" date="2016-04" db="EMBL/GenBank/DDBJ databases">
        <authorList>
            <person name="Chen L."/>
            <person name="Zhuang W."/>
            <person name="Wang G."/>
        </authorList>
    </citation>
    <scope>NUCLEOTIDE SEQUENCE [LARGE SCALE GENOMIC DNA]</scope>
    <source>
        <strain evidence="3">GR20</strain>
    </source>
</reference>
<accession>A0ABX3NPM4</accession>
<feature type="transmembrane region" description="Helical" evidence="1">
    <location>
        <begin position="96"/>
        <end position="118"/>
    </location>
</feature>
<feature type="transmembrane region" description="Helical" evidence="1">
    <location>
        <begin position="55"/>
        <end position="76"/>
    </location>
</feature>
<feature type="transmembrane region" description="Helical" evidence="1">
    <location>
        <begin position="155"/>
        <end position="175"/>
    </location>
</feature>
<feature type="transmembrane region" description="Helical" evidence="1">
    <location>
        <begin position="241"/>
        <end position="259"/>
    </location>
</feature>
<keyword evidence="3" id="KW-1185">Reference proteome</keyword>